<protein>
    <submittedName>
        <fullName evidence="2">Polyketide synthase</fullName>
    </submittedName>
</protein>
<sequence>MGTQLSLDPKLRHLIDSLRQRIRRYVVVDSLLAIATVVLAAFWIGLALDYGPVLMGGTEMPPLARLILLIVVGVILVVIVARLLIGRLRRPLPDDSLALLLERQHPHLGGRLVTTVQLNQSGRVHDSHAEQLLKQVHMQAAQAVDEVDTSRVFSWQPIVRKSMIVAPLLLASLILLIFSPAAFGRAAGRLTLLSNDPWPRRAKLEMIGVELPVITATDEEALAPELVEFDEHVIRLPRGSSGTLRIRAKADDAEVPVVCTVYYRSDDGTRGQSNMRRIGRVVDGYQSFVLDGPPLAGLSDSISLSVRGLDARLDDFRIEAVTPPAITNMNVSVRYPDYLRPEGASKFDLETNYQAGLRLREGSDVVLTATSSVPLGDTDVVLRNDAGEFQRVELIPSEDRRQGQIVLDNFTASTAVRIVPRDQQGISAQSPYRYFLGVVTDEAPEVQMRLNGIGTAVTAIAKIPLEVVAKDDYGIESLEVSVTQLAKEDEAAAKEGKAKSDAAEAIPVEANGVDLALKWDRDGNAKTEIDLRDLVSEQRMPELVPGGVIHVFAEASDGYDLGKSHLTRSELYRLEIVTPEKLLALLERRELGLRTRLEQTIDETRNLRDTLDLLRRRGFDAAADAESDEGDSTRAAQVRLLRVQQTGLQTNKTTEELTGIAASLDDLLQEMINNRVDSADRRERIGVGVRDPLRNIVAGPLQRLKDQIRAIEQNIETPEEASAKTKEAVQTAEDVLLQLTAVLEKMLDLESYNEILDMVRELIDDQNELLDETKAEQKKRVLDLFK</sequence>
<keyword evidence="1" id="KW-0472">Membrane</keyword>
<gene>
    <name evidence="2" type="ORF">GCM10023156_12880</name>
</gene>
<reference evidence="3" key="1">
    <citation type="journal article" date="2019" name="Int. J. Syst. Evol. Microbiol.">
        <title>The Global Catalogue of Microorganisms (GCM) 10K type strain sequencing project: providing services to taxonomists for standard genome sequencing and annotation.</title>
        <authorList>
            <consortium name="The Broad Institute Genomics Platform"/>
            <consortium name="The Broad Institute Genome Sequencing Center for Infectious Disease"/>
            <person name="Wu L."/>
            <person name="Ma J."/>
        </authorList>
    </citation>
    <scope>NUCLEOTIDE SEQUENCE [LARGE SCALE GENOMIC DNA]</scope>
    <source>
        <strain evidence="3">JCM 17759</strain>
    </source>
</reference>
<proteinExistence type="predicted"/>
<feature type="transmembrane region" description="Helical" evidence="1">
    <location>
        <begin position="25"/>
        <end position="46"/>
    </location>
</feature>
<keyword evidence="1" id="KW-0812">Transmembrane</keyword>
<evidence type="ECO:0000313" key="3">
    <source>
        <dbReference type="Proteomes" id="UP001500840"/>
    </source>
</evidence>
<name>A0ABP8MF86_9BACT</name>
<accession>A0ABP8MF86</accession>
<keyword evidence="1" id="KW-1133">Transmembrane helix</keyword>
<organism evidence="2 3">
    <name type="scientific">Novipirellula rosea</name>
    <dbReference type="NCBI Taxonomy" id="1031540"/>
    <lineage>
        <taxon>Bacteria</taxon>
        <taxon>Pseudomonadati</taxon>
        <taxon>Planctomycetota</taxon>
        <taxon>Planctomycetia</taxon>
        <taxon>Pirellulales</taxon>
        <taxon>Pirellulaceae</taxon>
        <taxon>Novipirellula</taxon>
    </lineage>
</organism>
<comment type="caution">
    <text evidence="2">The sequence shown here is derived from an EMBL/GenBank/DDBJ whole genome shotgun (WGS) entry which is preliminary data.</text>
</comment>
<dbReference type="EMBL" id="BAABGA010000017">
    <property type="protein sequence ID" value="GAA4448968.1"/>
    <property type="molecule type" value="Genomic_DNA"/>
</dbReference>
<evidence type="ECO:0000256" key="1">
    <source>
        <dbReference type="SAM" id="Phobius"/>
    </source>
</evidence>
<evidence type="ECO:0000313" key="2">
    <source>
        <dbReference type="EMBL" id="GAA4448968.1"/>
    </source>
</evidence>
<dbReference type="Proteomes" id="UP001500840">
    <property type="component" value="Unassembled WGS sequence"/>
</dbReference>
<dbReference type="RefSeq" id="WP_345320484.1">
    <property type="nucleotide sequence ID" value="NZ_BAABGA010000017.1"/>
</dbReference>
<keyword evidence="3" id="KW-1185">Reference proteome</keyword>
<feature type="transmembrane region" description="Helical" evidence="1">
    <location>
        <begin position="164"/>
        <end position="183"/>
    </location>
</feature>
<feature type="transmembrane region" description="Helical" evidence="1">
    <location>
        <begin position="66"/>
        <end position="85"/>
    </location>
</feature>